<dbReference type="EMBL" id="KN825161">
    <property type="protein sequence ID" value="KIK93735.1"/>
    <property type="molecule type" value="Genomic_DNA"/>
</dbReference>
<sequence>MKWCENCSLIDGGLDIQSCANVAQNERTANALAWSMSQVDACTADRSSRSKYKNSRLRSRSDLHTWLIRTACIMQDPTMPSVTESLQVIPLPEALNEVKYMIEEGARRCREHVGVADVEDAQSRAKETDNFNKVQNQLILLTSMGQSSQNQGVGVRGMWKEATPQICQTLLSQVNILRMCCYPIS</sequence>
<organism evidence="1 2">
    <name type="scientific">Paxillus rubicundulus Ve08.2h10</name>
    <dbReference type="NCBI Taxonomy" id="930991"/>
    <lineage>
        <taxon>Eukaryota</taxon>
        <taxon>Fungi</taxon>
        <taxon>Dikarya</taxon>
        <taxon>Basidiomycota</taxon>
        <taxon>Agaricomycotina</taxon>
        <taxon>Agaricomycetes</taxon>
        <taxon>Agaricomycetidae</taxon>
        <taxon>Boletales</taxon>
        <taxon>Paxilineae</taxon>
        <taxon>Paxillaceae</taxon>
        <taxon>Paxillus</taxon>
    </lineage>
</organism>
<dbReference type="OrthoDB" id="10451109at2759"/>
<dbReference type="Proteomes" id="UP000054538">
    <property type="component" value="Unassembled WGS sequence"/>
</dbReference>
<evidence type="ECO:0000313" key="2">
    <source>
        <dbReference type="Proteomes" id="UP000054538"/>
    </source>
</evidence>
<dbReference type="HOGENOM" id="CLU_1461775_0_0_1"/>
<keyword evidence="2" id="KW-1185">Reference proteome</keyword>
<reference evidence="2" key="2">
    <citation type="submission" date="2015-01" db="EMBL/GenBank/DDBJ databases">
        <title>Evolutionary Origins and Diversification of the Mycorrhizal Mutualists.</title>
        <authorList>
            <consortium name="DOE Joint Genome Institute"/>
            <consortium name="Mycorrhizal Genomics Consortium"/>
            <person name="Kohler A."/>
            <person name="Kuo A."/>
            <person name="Nagy L.G."/>
            <person name="Floudas D."/>
            <person name="Copeland A."/>
            <person name="Barry K.W."/>
            <person name="Cichocki N."/>
            <person name="Veneault-Fourrey C."/>
            <person name="LaButti K."/>
            <person name="Lindquist E.A."/>
            <person name="Lipzen A."/>
            <person name="Lundell T."/>
            <person name="Morin E."/>
            <person name="Murat C."/>
            <person name="Riley R."/>
            <person name="Ohm R."/>
            <person name="Sun H."/>
            <person name="Tunlid A."/>
            <person name="Henrissat B."/>
            <person name="Grigoriev I.V."/>
            <person name="Hibbett D.S."/>
            <person name="Martin F."/>
        </authorList>
    </citation>
    <scope>NUCLEOTIDE SEQUENCE [LARGE SCALE GENOMIC DNA]</scope>
    <source>
        <strain evidence="2">Ve08.2h10</strain>
    </source>
</reference>
<proteinExistence type="predicted"/>
<dbReference type="AlphaFoldDB" id="A0A0D0E767"/>
<name>A0A0D0E767_9AGAM</name>
<evidence type="ECO:0000313" key="1">
    <source>
        <dbReference type="EMBL" id="KIK93735.1"/>
    </source>
</evidence>
<dbReference type="InParanoid" id="A0A0D0E767"/>
<reference evidence="1 2" key="1">
    <citation type="submission" date="2014-04" db="EMBL/GenBank/DDBJ databases">
        <authorList>
            <consortium name="DOE Joint Genome Institute"/>
            <person name="Kuo A."/>
            <person name="Kohler A."/>
            <person name="Jargeat P."/>
            <person name="Nagy L.G."/>
            <person name="Floudas D."/>
            <person name="Copeland A."/>
            <person name="Barry K.W."/>
            <person name="Cichocki N."/>
            <person name="Veneault-Fourrey C."/>
            <person name="LaButti K."/>
            <person name="Lindquist E.A."/>
            <person name="Lipzen A."/>
            <person name="Lundell T."/>
            <person name="Morin E."/>
            <person name="Murat C."/>
            <person name="Sun H."/>
            <person name="Tunlid A."/>
            <person name="Henrissat B."/>
            <person name="Grigoriev I.V."/>
            <person name="Hibbett D.S."/>
            <person name="Martin F."/>
            <person name="Nordberg H.P."/>
            <person name="Cantor M.N."/>
            <person name="Hua S.X."/>
        </authorList>
    </citation>
    <scope>NUCLEOTIDE SEQUENCE [LARGE SCALE GENOMIC DNA]</scope>
    <source>
        <strain evidence="1 2">Ve08.2h10</strain>
    </source>
</reference>
<gene>
    <name evidence="1" type="ORF">PAXRUDRAFT_828674</name>
</gene>
<protein>
    <submittedName>
        <fullName evidence="1">Uncharacterized protein</fullName>
    </submittedName>
</protein>
<accession>A0A0D0E767</accession>